<accession>A0ABT7AGR0</accession>
<reference evidence="2 3" key="1">
    <citation type="submission" date="2023-05" db="EMBL/GenBank/DDBJ databases">
        <title>Chelatococcus sp. nov., a moderately thermophilic bacterium isolated from hot spring microbial mat.</title>
        <authorList>
            <person name="Hu C.-J."/>
            <person name="Li W.-J."/>
        </authorList>
    </citation>
    <scope>NUCLEOTIDE SEQUENCE [LARGE SCALE GENOMIC DNA]</scope>
    <source>
        <strain evidence="2 3">SYSU G07232</strain>
    </source>
</reference>
<comment type="caution">
    <text evidence="2">The sequence shown here is derived from an EMBL/GenBank/DDBJ whole genome shotgun (WGS) entry which is preliminary data.</text>
</comment>
<dbReference type="RefSeq" id="WP_283740550.1">
    <property type="nucleotide sequence ID" value="NZ_JASJEV010000005.1"/>
</dbReference>
<feature type="signal peptide" evidence="1">
    <location>
        <begin position="1"/>
        <end position="24"/>
    </location>
</feature>
<feature type="chain" id="PRO_5045918577" evidence="1">
    <location>
        <begin position="25"/>
        <end position="166"/>
    </location>
</feature>
<keyword evidence="3" id="KW-1185">Reference proteome</keyword>
<proteinExistence type="predicted"/>
<dbReference type="Proteomes" id="UP001321492">
    <property type="component" value="Unassembled WGS sequence"/>
</dbReference>
<evidence type="ECO:0000256" key="1">
    <source>
        <dbReference type="SAM" id="SignalP"/>
    </source>
</evidence>
<evidence type="ECO:0000313" key="2">
    <source>
        <dbReference type="EMBL" id="MDJ1158562.1"/>
    </source>
</evidence>
<name>A0ABT7AGR0_9HYPH</name>
<organism evidence="2 3">
    <name type="scientific">Chelatococcus albus</name>
    <dbReference type="NCBI Taxonomy" id="3047466"/>
    <lineage>
        <taxon>Bacteria</taxon>
        <taxon>Pseudomonadati</taxon>
        <taxon>Pseudomonadota</taxon>
        <taxon>Alphaproteobacteria</taxon>
        <taxon>Hyphomicrobiales</taxon>
        <taxon>Chelatococcaceae</taxon>
        <taxon>Chelatococcus</taxon>
    </lineage>
</organism>
<keyword evidence="1" id="KW-0732">Signal</keyword>
<dbReference type="EMBL" id="JASJEV010000005">
    <property type="protein sequence ID" value="MDJ1158562.1"/>
    <property type="molecule type" value="Genomic_DNA"/>
</dbReference>
<sequence length="166" mass="17489">MRHILIAAASAAIATLALTTGARADVYFCGQGNLTVQSPSTNEMGMIVATATNPTTANQIVYKLDNYYKEGAGAYWTQGYGTVQLTGGTSCWLLAASSKQSTPSGSSQWACDIPTAIIPQPNGFTVSWMDPRNYQVVQFANFTGPSFDPNSLYAYAGGPNCPPAGQ</sequence>
<protein>
    <submittedName>
        <fullName evidence="2">Uncharacterized protein</fullName>
    </submittedName>
</protein>
<gene>
    <name evidence="2" type="ORF">QNA08_09975</name>
</gene>
<evidence type="ECO:0000313" key="3">
    <source>
        <dbReference type="Proteomes" id="UP001321492"/>
    </source>
</evidence>